<sequence length="34" mass="3878">MAKKEVGEGGGYSISYFMYCDFFGFNWKHCGCNT</sequence>
<evidence type="ECO:0000313" key="1">
    <source>
        <dbReference type="EMBL" id="DAD86147.1"/>
    </source>
</evidence>
<name>A0A8S5MW70_9CAUD</name>
<accession>A0A8S5MW70</accession>
<proteinExistence type="predicted"/>
<dbReference type="EMBL" id="BK014994">
    <property type="protein sequence ID" value="DAD86147.1"/>
    <property type="molecule type" value="Genomic_DNA"/>
</dbReference>
<organism evidence="1">
    <name type="scientific">Siphoviridae sp. ctGyV19</name>
    <dbReference type="NCBI Taxonomy" id="2826225"/>
    <lineage>
        <taxon>Viruses</taxon>
        <taxon>Duplodnaviria</taxon>
        <taxon>Heunggongvirae</taxon>
        <taxon>Uroviricota</taxon>
        <taxon>Caudoviricetes</taxon>
    </lineage>
</organism>
<reference evidence="1" key="1">
    <citation type="journal article" date="2021" name="Proc. Natl. Acad. Sci. U.S.A.">
        <title>A Catalog of Tens of Thousands of Viruses from Human Metagenomes Reveals Hidden Associations with Chronic Diseases.</title>
        <authorList>
            <person name="Tisza M.J."/>
            <person name="Buck C.B."/>
        </authorList>
    </citation>
    <scope>NUCLEOTIDE SEQUENCE</scope>
    <source>
        <strain evidence="1">CtGyV19</strain>
    </source>
</reference>
<protein>
    <submittedName>
        <fullName evidence="1">Uncharacterized protein</fullName>
    </submittedName>
</protein>